<keyword evidence="1" id="KW-0413">Isomerase</keyword>
<accession>A0A538TF15</accession>
<dbReference type="Proteomes" id="UP000320913">
    <property type="component" value="Unassembled WGS sequence"/>
</dbReference>
<dbReference type="GO" id="GO:0003755">
    <property type="term" value="F:peptidyl-prolyl cis-trans isomerase activity"/>
    <property type="evidence" value="ECO:0007669"/>
    <property type="project" value="UniProtKB-KW"/>
</dbReference>
<gene>
    <name evidence="3" type="ORF">E6K75_00165</name>
</gene>
<dbReference type="Pfam" id="PF13145">
    <property type="entry name" value="Rotamase_2"/>
    <property type="match status" value="1"/>
</dbReference>
<evidence type="ECO:0000313" key="4">
    <source>
        <dbReference type="Proteomes" id="UP000320913"/>
    </source>
</evidence>
<dbReference type="AlphaFoldDB" id="A0A538TF15"/>
<sequence>MAQTLPQQKLQQEIVATAKVSEADVRERFQLVNDKMKVRYISFAADSFPVDTTKIGGADIETYYRTHPEEFTGPPEVTLQVTMVQRRPKEPDFAVARERMMGIREQIAAQPDSFPRYARTYSEAGSAERGGDGADVLYSQLRPSFQAALKVTQPGQLTDVIREERSVHLLRLDKRFADPKGGQMWVHYHEIAFRVEPGSESIRDARKKVQDLLTDARKHGIAKAATRAGYPTSQTPFFREGNSKNDVFKRFPEVERWAFTAKVGSVSNPIPTENGWYLYEIADRQPSGLRPLTTARVFARERLLYSLQLARASDAAKEAAARIAGGAKDLGALKGLRGVEGIATDMTRNGYMGNLGLEPEIVGALFSTPTGTWSRALTGNHVAIVGFVMEHPQPKQEDYKTQAAQIRNTILNSRRQERFQEWLESARKRAKIEDFRENYFEV</sequence>
<dbReference type="Pfam" id="PF00639">
    <property type="entry name" value="Rotamase"/>
    <property type="match status" value="1"/>
</dbReference>
<comment type="caution">
    <text evidence="3">The sequence shown here is derived from an EMBL/GenBank/DDBJ whole genome shotgun (WGS) entry which is preliminary data.</text>
</comment>
<dbReference type="Gene3D" id="3.10.50.40">
    <property type="match status" value="3"/>
</dbReference>
<proteinExistence type="predicted"/>
<name>A0A538TF15_UNCEI</name>
<organism evidence="3 4">
    <name type="scientific">Eiseniibacteriota bacterium</name>
    <dbReference type="NCBI Taxonomy" id="2212470"/>
    <lineage>
        <taxon>Bacteria</taxon>
        <taxon>Candidatus Eiseniibacteriota</taxon>
    </lineage>
</organism>
<keyword evidence="1" id="KW-0697">Rotamase</keyword>
<evidence type="ECO:0000259" key="2">
    <source>
        <dbReference type="PROSITE" id="PS50198"/>
    </source>
</evidence>
<dbReference type="EMBL" id="VBOV01000002">
    <property type="protein sequence ID" value="TMQ62220.1"/>
    <property type="molecule type" value="Genomic_DNA"/>
</dbReference>
<feature type="domain" description="PpiC" evidence="2">
    <location>
        <begin position="74"/>
        <end position="174"/>
    </location>
</feature>
<dbReference type="InterPro" id="IPR046357">
    <property type="entry name" value="PPIase_dom_sf"/>
</dbReference>
<evidence type="ECO:0000256" key="1">
    <source>
        <dbReference type="PROSITE-ProRule" id="PRU00278"/>
    </source>
</evidence>
<dbReference type="InterPro" id="IPR000297">
    <property type="entry name" value="PPIase_PpiC"/>
</dbReference>
<dbReference type="PROSITE" id="PS50198">
    <property type="entry name" value="PPIC_PPIASE_2"/>
    <property type="match status" value="1"/>
</dbReference>
<reference evidence="3 4" key="1">
    <citation type="journal article" date="2019" name="Nat. Microbiol.">
        <title>Mediterranean grassland soil C-N compound turnover is dependent on rainfall and depth, and is mediated by genomically divergent microorganisms.</title>
        <authorList>
            <person name="Diamond S."/>
            <person name="Andeer P.F."/>
            <person name="Li Z."/>
            <person name="Crits-Christoph A."/>
            <person name="Burstein D."/>
            <person name="Anantharaman K."/>
            <person name="Lane K.R."/>
            <person name="Thomas B.C."/>
            <person name="Pan C."/>
            <person name="Northen T.R."/>
            <person name="Banfield J.F."/>
        </authorList>
    </citation>
    <scope>NUCLEOTIDE SEQUENCE [LARGE SCALE GENOMIC DNA]</scope>
    <source>
        <strain evidence="3">WS_5</strain>
    </source>
</reference>
<evidence type="ECO:0000313" key="3">
    <source>
        <dbReference type="EMBL" id="TMQ62220.1"/>
    </source>
</evidence>
<dbReference type="PANTHER" id="PTHR47245:SF2">
    <property type="entry name" value="PEPTIDYL-PROLYL CIS-TRANS ISOMERASE HP_0175-RELATED"/>
    <property type="match status" value="1"/>
</dbReference>
<protein>
    <recommendedName>
        <fullName evidence="2">PpiC domain-containing protein</fullName>
    </recommendedName>
</protein>
<dbReference type="Gene3D" id="1.10.4030.10">
    <property type="entry name" value="Porin chaperone SurA, peptide-binding domain"/>
    <property type="match status" value="2"/>
</dbReference>
<dbReference type="InterPro" id="IPR050245">
    <property type="entry name" value="PrsA_foldase"/>
</dbReference>
<dbReference type="SUPFAM" id="SSF54534">
    <property type="entry name" value="FKBP-like"/>
    <property type="match status" value="2"/>
</dbReference>
<dbReference type="PANTHER" id="PTHR47245">
    <property type="entry name" value="PEPTIDYLPROLYL ISOMERASE"/>
    <property type="match status" value="1"/>
</dbReference>